<dbReference type="PANTHER" id="PTHR43481:SF4">
    <property type="entry name" value="GLYCEROL-1-PHOSPHATE PHOSPHOHYDROLASE 1-RELATED"/>
    <property type="match status" value="1"/>
</dbReference>
<evidence type="ECO:0000313" key="3">
    <source>
        <dbReference type="Proteomes" id="UP001629953"/>
    </source>
</evidence>
<dbReference type="CDD" id="cd07505">
    <property type="entry name" value="HAD_BPGM-like"/>
    <property type="match status" value="1"/>
</dbReference>
<dbReference type="Gene3D" id="3.40.50.1000">
    <property type="entry name" value="HAD superfamily/HAD-like"/>
    <property type="match status" value="1"/>
</dbReference>
<dbReference type="PANTHER" id="PTHR43481">
    <property type="entry name" value="FRUCTOSE-1-PHOSPHATE PHOSPHATASE"/>
    <property type="match status" value="1"/>
</dbReference>
<dbReference type="SFLD" id="SFLDS00003">
    <property type="entry name" value="Haloacid_Dehalogenase"/>
    <property type="match status" value="1"/>
</dbReference>
<dbReference type="InterPro" id="IPR023198">
    <property type="entry name" value="PGP-like_dom2"/>
</dbReference>
<comment type="caution">
    <text evidence="2">The sequence shown here is derived from an EMBL/GenBank/DDBJ whole genome shotgun (WGS) entry which is preliminary data.</text>
</comment>
<dbReference type="Proteomes" id="UP001629953">
    <property type="component" value="Unassembled WGS sequence"/>
</dbReference>
<keyword evidence="2" id="KW-0378">Hydrolase</keyword>
<comment type="similarity">
    <text evidence="1">Belongs to the HAD-like hydrolase superfamily. CbbY/CbbZ/Gph/YieH family.</text>
</comment>
<evidence type="ECO:0000313" key="2">
    <source>
        <dbReference type="EMBL" id="MFM2485784.1"/>
    </source>
</evidence>
<evidence type="ECO:0000256" key="1">
    <source>
        <dbReference type="ARBA" id="ARBA00006171"/>
    </source>
</evidence>
<name>A0ABW9G8Q6_9GAMM</name>
<dbReference type="InterPro" id="IPR041492">
    <property type="entry name" value="HAD_2"/>
</dbReference>
<protein>
    <submittedName>
        <fullName evidence="2">Beta-phosphoglucomutase family hydrolase</fullName>
    </submittedName>
</protein>
<dbReference type="EMBL" id="JBEQCT010000005">
    <property type="protein sequence ID" value="MFM2485784.1"/>
    <property type="molecule type" value="Genomic_DNA"/>
</dbReference>
<dbReference type="SUPFAM" id="SSF56784">
    <property type="entry name" value="HAD-like"/>
    <property type="match status" value="1"/>
</dbReference>
<dbReference type="InterPro" id="IPR051806">
    <property type="entry name" value="HAD-like_SPP"/>
</dbReference>
<dbReference type="GO" id="GO:0016787">
    <property type="term" value="F:hydrolase activity"/>
    <property type="evidence" value="ECO:0007669"/>
    <property type="project" value="UniProtKB-KW"/>
</dbReference>
<dbReference type="InterPro" id="IPR036412">
    <property type="entry name" value="HAD-like_sf"/>
</dbReference>
<dbReference type="InterPro" id="IPR023214">
    <property type="entry name" value="HAD_sf"/>
</dbReference>
<proteinExistence type="inferred from homology"/>
<dbReference type="NCBIfam" id="TIGR01509">
    <property type="entry name" value="HAD-SF-IA-v3"/>
    <property type="match status" value="1"/>
</dbReference>
<dbReference type="NCBIfam" id="TIGR02009">
    <property type="entry name" value="PGMB-YQAB-SF"/>
    <property type="match status" value="1"/>
</dbReference>
<dbReference type="SFLD" id="SFLDG01129">
    <property type="entry name" value="C1.5:_HAD__Beta-PGM__Phosphata"/>
    <property type="match status" value="1"/>
</dbReference>
<gene>
    <name evidence="2" type="ORF">ABUE30_12095</name>
</gene>
<accession>A0ABW9G8Q6</accession>
<dbReference type="InterPro" id="IPR010976">
    <property type="entry name" value="B-phosphoglucomutase_hydrolase"/>
</dbReference>
<organism evidence="2 3">
    <name type="scientific">Celerinatantimonas yamalensis</name>
    <dbReference type="NCBI Taxonomy" id="559956"/>
    <lineage>
        <taxon>Bacteria</taxon>
        <taxon>Pseudomonadati</taxon>
        <taxon>Pseudomonadota</taxon>
        <taxon>Gammaproteobacteria</taxon>
        <taxon>Celerinatantimonadaceae</taxon>
        <taxon>Celerinatantimonas</taxon>
    </lineage>
</organism>
<dbReference type="Pfam" id="PF13419">
    <property type="entry name" value="HAD_2"/>
    <property type="match status" value="1"/>
</dbReference>
<dbReference type="InterPro" id="IPR006439">
    <property type="entry name" value="HAD-SF_hydro_IA"/>
</dbReference>
<sequence length="197" mass="21696">MYDHYLALIFDMDGTVIDSLPAHQTAWEQILGQYHIPYTGAQMNYLNGWPALQTVDYLCQHASIHSLDIAAISAEKEALYQKIARKMVVPTPIVDIVKRYAHKPIAIGTGATTLEASTLLAHLGIDTLFPVIVGSDQVKAHKPSPETFLRCAQLLDVAPEHCVVFEDAQAGFDAATAAGMTYVDVRNIWQGHYFDGI</sequence>
<dbReference type="RefSeq" id="WP_408624031.1">
    <property type="nucleotide sequence ID" value="NZ_JBEQCT010000005.1"/>
</dbReference>
<keyword evidence="3" id="KW-1185">Reference proteome</keyword>
<dbReference type="Gene3D" id="1.10.150.240">
    <property type="entry name" value="Putative phosphatase, domain 2"/>
    <property type="match status" value="1"/>
</dbReference>
<reference evidence="2 3" key="1">
    <citation type="journal article" date="2013" name="Int. J. Syst. Evol. Microbiol.">
        <title>Celerinatantimonas yamalensis sp. nov., a cold-adapted diazotrophic bacterium from a cold permafrost brine.</title>
        <authorList>
            <person name="Shcherbakova V."/>
            <person name="Chuvilskaya N."/>
            <person name="Rivkina E."/>
            <person name="Demidov N."/>
            <person name="Uchaeva V."/>
            <person name="Suetin S."/>
            <person name="Suzina N."/>
            <person name="Gilichinsky D."/>
        </authorList>
    </citation>
    <scope>NUCLEOTIDE SEQUENCE [LARGE SCALE GENOMIC DNA]</scope>
    <source>
        <strain evidence="2 3">C7</strain>
    </source>
</reference>